<evidence type="ECO:0000256" key="1">
    <source>
        <dbReference type="SAM" id="MobiDB-lite"/>
    </source>
</evidence>
<feature type="domain" description="DUF7223" evidence="4">
    <location>
        <begin position="239"/>
        <end position="462"/>
    </location>
</feature>
<dbReference type="Pfam" id="PF23865">
    <property type="entry name" value="DUF7223"/>
    <property type="match status" value="1"/>
</dbReference>
<reference evidence="5" key="1">
    <citation type="submission" date="2009-02" db="EMBL/GenBank/DDBJ databases">
        <title>The Genome Sequence of Blastomyces dermatitidis strain SLH14081.</title>
        <authorList>
            <consortium name="The Broad Institute Genome Sequencing Platform"/>
            <consortium name="Broad Institute Microbial Sequencing Center."/>
            <person name="Champion M."/>
            <person name="Cuomo C."/>
            <person name="Ma L.-J."/>
            <person name="Henn M.R."/>
            <person name="Klein B."/>
            <person name="Goldman B."/>
            <person name="Young S."/>
            <person name="Kodira C.D."/>
            <person name="Zeng Q."/>
            <person name="Koehrsen M."/>
            <person name="Alvarado L."/>
            <person name="Berlin A.M."/>
            <person name="Heiman D.I."/>
            <person name="Hepburn T.A."/>
            <person name="Saif S."/>
            <person name="Shea T.D."/>
            <person name="Shenoy N."/>
            <person name="Sykes S."/>
            <person name="Galagan J."/>
            <person name="Nusbaum C."/>
            <person name="Birren B."/>
        </authorList>
    </citation>
    <scope>NUCLEOTIDE SEQUENCE</scope>
    <source>
        <strain evidence="5">SLH14081</strain>
    </source>
</reference>
<accession>A0A179U5R8</accession>
<dbReference type="EMBL" id="GG657448">
    <property type="protein sequence ID" value="OAT03355.1"/>
    <property type="molecule type" value="Genomic_DNA"/>
</dbReference>
<dbReference type="Proteomes" id="UP000002038">
    <property type="component" value="Unassembled WGS sequence"/>
</dbReference>
<sequence length="860" mass="95757">MAHFPRIIATLWLLVQLTGAIPRPELQPIPRSLWDGTSEPNLSTREVVQAAAVAAIKPVDKEEFFWASTDKPGSKAVVVSLVSLSKASERIISLDKIDFLIQSASCNAKDMSFKFIHPFVYAAVKIYWDWVNFNDMNTFVVIPNSKKCGKDREQNPWIARRVIFDDKNQRVRLEATKSTWKKVMQTYTLDFGEVILGSKGLVKRDIIPDLNEKFRLGIGATLPTRIFGWEVNKGPLKGNLTANCNSCGTQGALVFAGHVEASLGWTGFDIDKFEISVKPEGVGVNLELELLFDAHLDFRRFVKPSQEIKLVEIPISGWNIPGIFEFGPRIQLNAGYEISYISGTASATAGISARIPDSAIAKLDLLSKNSVQVSGWAPVVETQPLRVQAQVDAEASVYTEVALSVSITVLDDNGFGVDLALKVPKVTATLGAGFDTAGFCPNKANIFGIKLDVMVGADLDLEGWREIDGKRKTLFNVDIFEKPDIFVFPQLCLGFDDVAPGYCLGGKKEEDDEDDDNHPGHYVRGRRARIPGTLSPPVSRRQDPDTGRNPIPMKCDKKKTVQILKYPSPVDLSKDTRVPIFVPDIPCGEASEDCWPNANISVITVPLEQRAIVDQTGLLDQEKWASEHVYEANWVRDYLDFLQKKLTGSVNGPCHAAVVRFWDKLNPTYPAPGGAPAKASYVEALAQHLGTVNTAYEPRMAIIQQRLNNLKYLMFAEKNLIAGRDGVEGRRKVINNHGRFVCELARISATCKYFAHSAAQEALKKSILGIEEVLGIADKDNKMKEAGISFQQVHKDFYQQFHDAAIKWTRDQLQTYAKFLLEDPIGMDELPPGFKEELQRIRDDGEYRKDLCPQTKRTGW</sequence>
<dbReference type="InterPro" id="IPR054293">
    <property type="entry name" value="DUF7029"/>
</dbReference>
<evidence type="ECO:0000259" key="3">
    <source>
        <dbReference type="Pfam" id="PF22974"/>
    </source>
</evidence>
<reference evidence="6" key="2">
    <citation type="journal article" date="2015" name="PLoS Genet.">
        <title>The dynamic genome and transcriptome of the human fungal pathogen Blastomyces and close relative Emmonsia.</title>
        <authorList>
            <person name="Munoz J.F."/>
            <person name="Gauthier G.M."/>
            <person name="Desjardins C.A."/>
            <person name="Gallo J.E."/>
            <person name="Holder J."/>
            <person name="Sullivan T.D."/>
            <person name="Marty A.J."/>
            <person name="Carmen J.C."/>
            <person name="Chen Z."/>
            <person name="Ding L."/>
            <person name="Gujja S."/>
            <person name="Magrini V."/>
            <person name="Misas E."/>
            <person name="Mitreva M."/>
            <person name="Priest M."/>
            <person name="Saif S."/>
            <person name="Whiston E.A."/>
            <person name="Young S."/>
            <person name="Zeng Q."/>
            <person name="Goldman W.E."/>
            <person name="Mardis E.R."/>
            <person name="Taylor J.W."/>
            <person name="McEwen J.G."/>
            <person name="Clay O.K."/>
            <person name="Klein B.S."/>
            <person name="Cuomo C.A."/>
        </authorList>
    </citation>
    <scope>NUCLEOTIDE SEQUENCE [LARGE SCALE GENOMIC DNA]</scope>
    <source>
        <strain evidence="6">SLH14081</strain>
    </source>
</reference>
<gene>
    <name evidence="5" type="ORF">BDBG_00088</name>
</gene>
<dbReference type="Pfam" id="PF22974">
    <property type="entry name" value="DUF7029"/>
    <property type="match status" value="1"/>
</dbReference>
<organism evidence="5 6">
    <name type="scientific">Blastomyces gilchristii (strain SLH14081)</name>
    <name type="common">Blastomyces dermatitidis</name>
    <dbReference type="NCBI Taxonomy" id="559298"/>
    <lineage>
        <taxon>Eukaryota</taxon>
        <taxon>Fungi</taxon>
        <taxon>Dikarya</taxon>
        <taxon>Ascomycota</taxon>
        <taxon>Pezizomycotina</taxon>
        <taxon>Eurotiomycetes</taxon>
        <taxon>Eurotiomycetidae</taxon>
        <taxon>Onygenales</taxon>
        <taxon>Ajellomycetaceae</taxon>
        <taxon>Blastomyces</taxon>
    </lineage>
</organism>
<evidence type="ECO:0000259" key="4">
    <source>
        <dbReference type="Pfam" id="PF23865"/>
    </source>
</evidence>
<dbReference type="InterPro" id="IPR055647">
    <property type="entry name" value="DUF7223"/>
</dbReference>
<dbReference type="RefSeq" id="XP_002628842.1">
    <property type="nucleotide sequence ID" value="XM_002628796.2"/>
</dbReference>
<dbReference type="KEGG" id="bgh:BDBG_00088"/>
<name>A0A179U5R8_BLAGS</name>
<dbReference type="VEuPathDB" id="FungiDB:BDBG_00088"/>
<evidence type="ECO:0000313" key="6">
    <source>
        <dbReference type="Proteomes" id="UP000002038"/>
    </source>
</evidence>
<feature type="region of interest" description="Disordered" evidence="1">
    <location>
        <begin position="506"/>
        <end position="553"/>
    </location>
</feature>
<dbReference type="RefSeq" id="XP_031575592.1">
    <property type="nucleotide sequence ID" value="XM_031719719.1"/>
</dbReference>
<evidence type="ECO:0000256" key="2">
    <source>
        <dbReference type="SAM" id="SignalP"/>
    </source>
</evidence>
<dbReference type="GeneID" id="8508108"/>
<dbReference type="EMBL" id="GG657448">
    <property type="protein sequence ID" value="OAT03356.1"/>
    <property type="molecule type" value="Genomic_DNA"/>
</dbReference>
<feature type="chain" id="PRO_5010068384" evidence="2">
    <location>
        <begin position="21"/>
        <end position="860"/>
    </location>
</feature>
<dbReference type="AlphaFoldDB" id="A0A179U5R8"/>
<proteinExistence type="predicted"/>
<feature type="domain" description="DUF7029" evidence="3">
    <location>
        <begin position="87"/>
        <end position="188"/>
    </location>
</feature>
<feature type="signal peptide" evidence="2">
    <location>
        <begin position="1"/>
        <end position="20"/>
    </location>
</feature>
<keyword evidence="6" id="KW-1185">Reference proteome</keyword>
<keyword evidence="2" id="KW-0732">Signal</keyword>
<evidence type="ECO:0000313" key="5">
    <source>
        <dbReference type="EMBL" id="OAT03355.1"/>
    </source>
</evidence>
<dbReference type="OrthoDB" id="160645at2759"/>
<protein>
    <submittedName>
        <fullName evidence="5">Uncharacterized protein</fullName>
    </submittedName>
</protein>